<dbReference type="Proteomes" id="UP000216478">
    <property type="component" value="Unassembled WGS sequence"/>
</dbReference>
<dbReference type="AlphaFoldDB" id="A0A256FCF4"/>
<gene>
    <name evidence="1" type="ORF">CEV33_1333</name>
</gene>
<proteinExistence type="predicted"/>
<keyword evidence="2" id="KW-1185">Reference proteome</keyword>
<organism evidence="1 2">
    <name type="scientific">Brucella grignonensis</name>
    <dbReference type="NCBI Taxonomy" id="94627"/>
    <lineage>
        <taxon>Bacteria</taxon>
        <taxon>Pseudomonadati</taxon>
        <taxon>Pseudomonadota</taxon>
        <taxon>Alphaproteobacteria</taxon>
        <taxon>Hyphomicrobiales</taxon>
        <taxon>Brucellaceae</taxon>
        <taxon>Brucella/Ochrobactrum group</taxon>
        <taxon>Brucella</taxon>
    </lineage>
</organism>
<evidence type="ECO:0000313" key="2">
    <source>
        <dbReference type="Proteomes" id="UP000216478"/>
    </source>
</evidence>
<sequence>MISIFFGFSASGRQMTIRNTPFADRAPRQEISIMKLFQFYDHNDTTQA</sequence>
<accession>A0A256FCF4</accession>
<evidence type="ECO:0000313" key="1">
    <source>
        <dbReference type="EMBL" id="OYR12549.1"/>
    </source>
</evidence>
<name>A0A256FCF4_9HYPH</name>
<protein>
    <submittedName>
        <fullName evidence="1">Uncharacterized protein</fullName>
    </submittedName>
</protein>
<reference evidence="1 2" key="1">
    <citation type="submission" date="2017-07" db="EMBL/GenBank/DDBJ databases">
        <title>Phylogenetic study on the rhizospheric bacterium Ochrobactrum sp. A44.</title>
        <authorList>
            <person name="Krzyzanowska D.M."/>
            <person name="Ossowicki A."/>
            <person name="Rajewska M."/>
            <person name="Maciag T."/>
            <person name="Kaczynski Z."/>
            <person name="Czerwicka M."/>
            <person name="Jafra S."/>
        </authorList>
    </citation>
    <scope>NUCLEOTIDE SEQUENCE [LARGE SCALE GENOMIC DNA]</scope>
    <source>
        <strain evidence="1 2">OgA9a</strain>
    </source>
</reference>
<dbReference type="EMBL" id="NNRL01000159">
    <property type="protein sequence ID" value="OYR12549.1"/>
    <property type="molecule type" value="Genomic_DNA"/>
</dbReference>
<comment type="caution">
    <text evidence="1">The sequence shown here is derived from an EMBL/GenBank/DDBJ whole genome shotgun (WGS) entry which is preliminary data.</text>
</comment>